<gene>
    <name evidence="2" type="ORF">NCTC11636_01156</name>
</gene>
<dbReference type="Proteomes" id="UP000266895">
    <property type="component" value="Chromosome"/>
</dbReference>
<sequence length="60" mass="6276">MPRAQLLLQVRRSGATSHSTGFVAGQNGHPVRRPAPFDLLITTITLAIAVGGVILADIVT</sequence>
<evidence type="ECO:0000256" key="1">
    <source>
        <dbReference type="SAM" id="Phobius"/>
    </source>
</evidence>
<reference evidence="2 3" key="1">
    <citation type="submission" date="2018-12" db="EMBL/GenBank/DDBJ databases">
        <authorList>
            <consortium name="Pathogen Informatics"/>
        </authorList>
    </citation>
    <scope>NUCLEOTIDE SEQUENCE [LARGE SCALE GENOMIC DNA]</scope>
    <source>
        <strain evidence="2 3">NCTC11636</strain>
    </source>
</reference>
<accession>A0A448HG92</accession>
<name>A0A448HG92_9ACTO</name>
<protein>
    <submittedName>
        <fullName evidence="2">Uncharacterized protein</fullName>
    </submittedName>
</protein>
<evidence type="ECO:0000313" key="3">
    <source>
        <dbReference type="Proteomes" id="UP000266895"/>
    </source>
</evidence>
<dbReference type="AlphaFoldDB" id="A0A448HG92"/>
<keyword evidence="1" id="KW-1133">Transmembrane helix</keyword>
<keyword evidence="1" id="KW-0812">Transmembrane</keyword>
<proteinExistence type="predicted"/>
<dbReference type="KEGG" id="ahw:NCTC11636_01156"/>
<feature type="transmembrane region" description="Helical" evidence="1">
    <location>
        <begin position="39"/>
        <end position="59"/>
    </location>
</feature>
<keyword evidence="3" id="KW-1185">Reference proteome</keyword>
<evidence type="ECO:0000313" key="2">
    <source>
        <dbReference type="EMBL" id="VEG27763.1"/>
    </source>
</evidence>
<keyword evidence="1" id="KW-0472">Membrane</keyword>
<dbReference type="EMBL" id="LR134350">
    <property type="protein sequence ID" value="VEG27763.1"/>
    <property type="molecule type" value="Genomic_DNA"/>
</dbReference>
<organism evidence="2 3">
    <name type="scientific">Actinomyces howellii</name>
    <dbReference type="NCBI Taxonomy" id="52771"/>
    <lineage>
        <taxon>Bacteria</taxon>
        <taxon>Bacillati</taxon>
        <taxon>Actinomycetota</taxon>
        <taxon>Actinomycetes</taxon>
        <taxon>Actinomycetales</taxon>
        <taxon>Actinomycetaceae</taxon>
        <taxon>Actinomyces</taxon>
    </lineage>
</organism>